<evidence type="ECO:0000256" key="1">
    <source>
        <dbReference type="SAM" id="Phobius"/>
    </source>
</evidence>
<feature type="transmembrane region" description="Helical" evidence="1">
    <location>
        <begin position="179"/>
        <end position="196"/>
    </location>
</feature>
<feature type="transmembrane region" description="Helical" evidence="1">
    <location>
        <begin position="75"/>
        <end position="101"/>
    </location>
</feature>
<keyword evidence="2" id="KW-0496">Mitochondrion</keyword>
<proteinExistence type="predicted"/>
<dbReference type="EMBL" id="KT272169">
    <property type="protein sequence ID" value="ALR87306.1"/>
    <property type="molecule type" value="Genomic_DNA"/>
</dbReference>
<dbReference type="AlphaFoldDB" id="A0A0U2UX58"/>
<reference evidence="2" key="1">
    <citation type="journal article" date="2015" name="MBio">
        <title>Gene Loss and Error-Prone RNA Editing in the Mitochondrion of Perkinsela, an Endosymbiotic Kinetoplastid.</title>
        <authorList>
            <person name="David V."/>
            <person name="Flegontov P."/>
            <person name="Gerasimov E."/>
            <person name="Tanifuji G."/>
            <person name="Hashimi H."/>
            <person name="Logacheva M.D."/>
            <person name="Maruyama S."/>
            <person name="Onodera N.T."/>
            <person name="Gray M.W."/>
            <person name="Archibald J.M."/>
            <person name="Lukes J."/>
        </authorList>
    </citation>
    <scope>NUCLEOTIDE SEQUENCE</scope>
</reference>
<feature type="transmembrane region" description="Helical" evidence="1">
    <location>
        <begin position="44"/>
        <end position="63"/>
    </location>
</feature>
<keyword evidence="1" id="KW-0472">Membrane</keyword>
<keyword evidence="1" id="KW-1133">Transmembrane helix</keyword>
<evidence type="ECO:0000313" key="2">
    <source>
        <dbReference type="EMBL" id="ALR87306.1"/>
    </source>
</evidence>
<feature type="transmembrane region" description="Helical" evidence="1">
    <location>
        <begin position="12"/>
        <end position="38"/>
    </location>
</feature>
<geneLocation type="mitochondrion" evidence="2"/>
<accession>A0A0U2UX58</accession>
<gene>
    <name evidence="2" type="primary">atp6</name>
</gene>
<name>A0A0U2UX58_9EUGL</name>
<feature type="transmembrane region" description="Helical" evidence="1">
    <location>
        <begin position="141"/>
        <end position="173"/>
    </location>
</feature>
<feature type="transmembrane region" description="Helical" evidence="1">
    <location>
        <begin position="107"/>
        <end position="129"/>
    </location>
</feature>
<protein>
    <submittedName>
        <fullName evidence="2">ATP synthase 6</fullName>
    </submittedName>
</protein>
<organism evidence="2">
    <name type="scientific">Perkinsela sp. GillNOR1/I</name>
    <dbReference type="NCBI Taxonomy" id="1766904"/>
    <lineage>
        <taxon>Eukaryota</taxon>
        <taxon>Discoba</taxon>
        <taxon>Euglenozoa</taxon>
        <taxon>Kinetoplastea</taxon>
        <taxon>Prokinetoplastina</taxon>
        <taxon>Ichthyobodonidae</taxon>
        <taxon>Perkinsela</taxon>
    </lineage>
</organism>
<keyword evidence="1" id="KW-0812">Transmembrane</keyword>
<sequence length="197" mass="23372">MFFFFVSDLFLLRFFVVFLLLLRLLSLFCIVYYLFLVFVIFVDLYFLFDVLLFVSFLVGVYNLSSLLLCDILLNGFLFVVWLGVYCCCYDIVMMGFVYWLVFDRGLLFVYAFVLLDVLSVFVRIVVLFLRISCNLFACHILFGLLCSGFLLFICWFSLCIGVVFCLLLVLVWFVDICFIFGHWFVFVWLLLIYSMLF</sequence>